<protein>
    <submittedName>
        <fullName evidence="1">Ribonuclease h domain</fullName>
    </submittedName>
</protein>
<gene>
    <name evidence="1" type="ORF">FRX31_004121</name>
</gene>
<dbReference type="Proteomes" id="UP000554482">
    <property type="component" value="Unassembled WGS sequence"/>
</dbReference>
<organism evidence="1 2">
    <name type="scientific">Thalictrum thalictroides</name>
    <name type="common">Rue-anemone</name>
    <name type="synonym">Anemone thalictroides</name>
    <dbReference type="NCBI Taxonomy" id="46969"/>
    <lineage>
        <taxon>Eukaryota</taxon>
        <taxon>Viridiplantae</taxon>
        <taxon>Streptophyta</taxon>
        <taxon>Embryophyta</taxon>
        <taxon>Tracheophyta</taxon>
        <taxon>Spermatophyta</taxon>
        <taxon>Magnoliopsida</taxon>
        <taxon>Ranunculales</taxon>
        <taxon>Ranunculaceae</taxon>
        <taxon>Thalictroideae</taxon>
        <taxon>Thalictrum</taxon>
    </lineage>
</organism>
<dbReference type="InterPro" id="IPR053151">
    <property type="entry name" value="RNase_H-like"/>
</dbReference>
<sequence>MGMGNTVLESTAEWYAIMKRCRTNSLDADMVKVVVCATVYDLWKKRNRRMFKHQQTSATFIANRVLTTMSLYFQKVIKEAPDSIAVRIMFDRLGIQTTLKNSAPIPCSWQKPPPSHLSLNSDGSVSNEGCGYGGIFRDHLGSVKLAYAGSYKSTSVITQELKAIEVGLKVGTSLTSNVLVGTDLLRAANILQGESSLVLSTLSVGD</sequence>
<dbReference type="PANTHER" id="PTHR47723">
    <property type="entry name" value="OS05G0353850 PROTEIN"/>
    <property type="match status" value="1"/>
</dbReference>
<evidence type="ECO:0000313" key="1">
    <source>
        <dbReference type="EMBL" id="KAF5206292.1"/>
    </source>
</evidence>
<keyword evidence="2" id="KW-1185">Reference proteome</keyword>
<name>A0A7J6XD48_THATH</name>
<comment type="caution">
    <text evidence="1">The sequence shown here is derived from an EMBL/GenBank/DDBJ whole genome shotgun (WGS) entry which is preliminary data.</text>
</comment>
<evidence type="ECO:0000313" key="2">
    <source>
        <dbReference type="Proteomes" id="UP000554482"/>
    </source>
</evidence>
<accession>A0A7J6XD48</accession>
<proteinExistence type="predicted"/>
<dbReference type="AlphaFoldDB" id="A0A7J6XD48"/>
<dbReference type="OrthoDB" id="1305444at2759"/>
<reference evidence="1 2" key="1">
    <citation type="submission" date="2020-06" db="EMBL/GenBank/DDBJ databases">
        <title>Transcriptomic and genomic resources for Thalictrum thalictroides and T. hernandezii: Facilitating candidate gene discovery in an emerging model plant lineage.</title>
        <authorList>
            <person name="Arias T."/>
            <person name="Riano-Pachon D.M."/>
            <person name="Di Stilio V.S."/>
        </authorList>
    </citation>
    <scope>NUCLEOTIDE SEQUENCE [LARGE SCALE GENOMIC DNA]</scope>
    <source>
        <strain evidence="2">cv. WT478/WT964</strain>
        <tissue evidence="1">Leaves</tissue>
    </source>
</reference>
<dbReference type="InterPro" id="IPR012337">
    <property type="entry name" value="RNaseH-like_sf"/>
</dbReference>
<dbReference type="PANTHER" id="PTHR47723:SF19">
    <property type="entry name" value="POLYNUCLEOTIDYL TRANSFERASE, RIBONUCLEASE H-LIKE SUPERFAMILY PROTEIN"/>
    <property type="match status" value="1"/>
</dbReference>
<dbReference type="SUPFAM" id="SSF53098">
    <property type="entry name" value="Ribonuclease H-like"/>
    <property type="match status" value="1"/>
</dbReference>
<dbReference type="EMBL" id="JABWDY010002910">
    <property type="protein sequence ID" value="KAF5206292.1"/>
    <property type="molecule type" value="Genomic_DNA"/>
</dbReference>